<dbReference type="AlphaFoldDB" id="A0A927MPB8"/>
<accession>A0A927MPB8</accession>
<dbReference type="FunFam" id="3.40.50.720:FF:000173">
    <property type="entry name" value="3-oxoacyl-[acyl-carrier protein] reductase"/>
    <property type="match status" value="1"/>
</dbReference>
<dbReference type="InterPro" id="IPR036291">
    <property type="entry name" value="NAD(P)-bd_dom_sf"/>
</dbReference>
<comment type="similarity">
    <text evidence="1 3">Belongs to the short-chain dehydrogenases/reductases (SDR) family.</text>
</comment>
<dbReference type="SUPFAM" id="SSF51735">
    <property type="entry name" value="NAD(P)-binding Rossmann-fold domains"/>
    <property type="match status" value="1"/>
</dbReference>
<dbReference type="Proteomes" id="UP000658225">
    <property type="component" value="Unassembled WGS sequence"/>
</dbReference>
<feature type="domain" description="Ketoreductase" evidence="4">
    <location>
        <begin position="3"/>
        <end position="169"/>
    </location>
</feature>
<dbReference type="Gene3D" id="3.40.50.720">
    <property type="entry name" value="NAD(P)-binding Rossmann-like Domain"/>
    <property type="match status" value="1"/>
</dbReference>
<dbReference type="Pfam" id="PF00106">
    <property type="entry name" value="adh_short"/>
    <property type="match status" value="1"/>
</dbReference>
<dbReference type="PRINTS" id="PR00080">
    <property type="entry name" value="SDRFAMILY"/>
</dbReference>
<dbReference type="InterPro" id="IPR057326">
    <property type="entry name" value="KR_dom"/>
</dbReference>
<sequence>MSKIALVTGGSRGIGEAIVKDLASKGWTVYFTYKSNVERAKEIEQYANNIFSYQVDVSDYDAAKLIVNKIISNSGKIDCLINNAGITMDKTIGFMNKKSWNSVIETNLYGTFNYCKFVSKEMISRKKGTIINISSVSGLVGIPGQTNYSASKAGILGFTKALSKELGRYGIRVNAICPGFISTEMTENIESEELIKQISLGRIGETKDITGVINFLLDDASSYITGQEIIIDGGLSI</sequence>
<dbReference type="GO" id="GO:0004316">
    <property type="term" value="F:3-oxoacyl-[acyl-carrier-protein] reductase (NADPH) activity"/>
    <property type="evidence" value="ECO:0007669"/>
    <property type="project" value="UniProtKB-EC"/>
</dbReference>
<dbReference type="GO" id="GO:0032787">
    <property type="term" value="P:monocarboxylic acid metabolic process"/>
    <property type="evidence" value="ECO:0007669"/>
    <property type="project" value="UniProtKB-ARBA"/>
</dbReference>
<dbReference type="InterPro" id="IPR020904">
    <property type="entry name" value="Sc_DH/Rdtase_CS"/>
</dbReference>
<dbReference type="PRINTS" id="PR00081">
    <property type="entry name" value="GDHRDH"/>
</dbReference>
<proteinExistence type="inferred from homology"/>
<dbReference type="EMBL" id="JADBEL010000011">
    <property type="protein sequence ID" value="MBE1555099.1"/>
    <property type="molecule type" value="Genomic_DNA"/>
</dbReference>
<evidence type="ECO:0000256" key="2">
    <source>
        <dbReference type="ARBA" id="ARBA00023002"/>
    </source>
</evidence>
<protein>
    <submittedName>
        <fullName evidence="5">3-oxoacyl-[acyl-carrier protein] reductase</fullName>
        <ecNumber evidence="5">1.1.1.100</ecNumber>
    </submittedName>
</protein>
<gene>
    <name evidence="5" type="ORF">H4683_002198</name>
</gene>
<evidence type="ECO:0000256" key="3">
    <source>
        <dbReference type="RuleBase" id="RU000363"/>
    </source>
</evidence>
<dbReference type="InterPro" id="IPR050259">
    <property type="entry name" value="SDR"/>
</dbReference>
<comment type="caution">
    <text evidence="5">The sequence shown here is derived from an EMBL/GenBank/DDBJ whole genome shotgun (WGS) entry which is preliminary data.</text>
</comment>
<evidence type="ECO:0000313" key="6">
    <source>
        <dbReference type="Proteomes" id="UP000658225"/>
    </source>
</evidence>
<keyword evidence="2 5" id="KW-0560">Oxidoreductase</keyword>
<evidence type="ECO:0000259" key="4">
    <source>
        <dbReference type="SMART" id="SM00822"/>
    </source>
</evidence>
<dbReference type="PROSITE" id="PS00061">
    <property type="entry name" value="ADH_SHORT"/>
    <property type="match status" value="1"/>
</dbReference>
<dbReference type="EC" id="1.1.1.100" evidence="5"/>
<keyword evidence="6" id="KW-1185">Reference proteome</keyword>
<dbReference type="SMART" id="SM00822">
    <property type="entry name" value="PKS_KR"/>
    <property type="match status" value="1"/>
</dbReference>
<evidence type="ECO:0000313" key="5">
    <source>
        <dbReference type="EMBL" id="MBE1555099.1"/>
    </source>
</evidence>
<reference evidence="5" key="1">
    <citation type="submission" date="2020-10" db="EMBL/GenBank/DDBJ databases">
        <title>Genomic Encyclopedia of Type Strains, Phase IV (KMG-IV): sequencing the most valuable type-strain genomes for metagenomic binning, comparative biology and taxonomic classification.</title>
        <authorList>
            <person name="Goeker M."/>
        </authorList>
    </citation>
    <scope>NUCLEOTIDE SEQUENCE</scope>
    <source>
        <strain evidence="5">DSM 13886</strain>
    </source>
</reference>
<name>A0A927MPB8_9BACL</name>
<dbReference type="NCBIfam" id="NF009466">
    <property type="entry name" value="PRK12826.1-2"/>
    <property type="match status" value="1"/>
</dbReference>
<dbReference type="InterPro" id="IPR002347">
    <property type="entry name" value="SDR_fam"/>
</dbReference>
<organism evidence="5 6">
    <name type="scientific">Sporosarcina limicola</name>
    <dbReference type="NCBI Taxonomy" id="34101"/>
    <lineage>
        <taxon>Bacteria</taxon>
        <taxon>Bacillati</taxon>
        <taxon>Bacillota</taxon>
        <taxon>Bacilli</taxon>
        <taxon>Bacillales</taxon>
        <taxon>Caryophanaceae</taxon>
        <taxon>Sporosarcina</taxon>
    </lineage>
</organism>
<dbReference type="RefSeq" id="WP_192598846.1">
    <property type="nucleotide sequence ID" value="NZ_JADBEL010000011.1"/>
</dbReference>
<evidence type="ECO:0000256" key="1">
    <source>
        <dbReference type="ARBA" id="ARBA00006484"/>
    </source>
</evidence>
<dbReference type="PANTHER" id="PTHR42879">
    <property type="entry name" value="3-OXOACYL-(ACYL-CARRIER-PROTEIN) REDUCTASE"/>
    <property type="match status" value="1"/>
</dbReference>
<dbReference type="PANTHER" id="PTHR42879:SF2">
    <property type="entry name" value="3-OXOACYL-[ACYL-CARRIER-PROTEIN] REDUCTASE FABG"/>
    <property type="match status" value="1"/>
</dbReference>